<accession>A0AAD7U9G8</accession>
<dbReference type="InterPro" id="IPR018247">
    <property type="entry name" value="EF_Hand_1_Ca_BS"/>
</dbReference>
<dbReference type="Gene3D" id="1.10.238.10">
    <property type="entry name" value="EF-hand"/>
    <property type="match status" value="2"/>
</dbReference>
<evidence type="ECO:0000313" key="6">
    <source>
        <dbReference type="EMBL" id="KAJ8599614.1"/>
    </source>
</evidence>
<dbReference type="SMART" id="SM00054">
    <property type="entry name" value="EFh"/>
    <property type="match status" value="4"/>
</dbReference>
<dbReference type="InterPro" id="IPR002048">
    <property type="entry name" value="EF_hand_dom"/>
</dbReference>
<dbReference type="SUPFAM" id="SSF47473">
    <property type="entry name" value="EF-hand"/>
    <property type="match status" value="1"/>
</dbReference>
<dbReference type="PROSITE" id="PS00018">
    <property type="entry name" value="EF_HAND_1"/>
    <property type="match status" value="3"/>
</dbReference>
<keyword evidence="7" id="KW-1185">Reference proteome</keyword>
<keyword evidence="2" id="KW-0677">Repeat</keyword>
<evidence type="ECO:0000256" key="2">
    <source>
        <dbReference type="ARBA" id="ARBA00022737"/>
    </source>
</evidence>
<feature type="region of interest" description="Disordered" evidence="4">
    <location>
        <begin position="99"/>
        <end position="119"/>
    </location>
</feature>
<feature type="compositionally biased region" description="Basic and acidic residues" evidence="4">
    <location>
        <begin position="99"/>
        <end position="112"/>
    </location>
</feature>
<name>A0AAD7U9G8_9STRA</name>
<dbReference type="AlphaFoldDB" id="A0AAD7U9G8"/>
<dbReference type="Pfam" id="PF13499">
    <property type="entry name" value="EF-hand_7"/>
    <property type="match status" value="1"/>
</dbReference>
<proteinExistence type="predicted"/>
<comment type="caution">
    <text evidence="6">The sequence shown here is derived from an EMBL/GenBank/DDBJ whole genome shotgun (WGS) entry which is preliminary data.</text>
</comment>
<dbReference type="CDD" id="cd00051">
    <property type="entry name" value="EFh"/>
    <property type="match status" value="1"/>
</dbReference>
<evidence type="ECO:0000259" key="5">
    <source>
        <dbReference type="PROSITE" id="PS50222"/>
    </source>
</evidence>
<dbReference type="GO" id="GO:0005509">
    <property type="term" value="F:calcium ion binding"/>
    <property type="evidence" value="ECO:0007669"/>
    <property type="project" value="InterPro"/>
</dbReference>
<sequence length="377" mass="42339">MLEDLSSKRKEWIMRSLRGKLAARGGNLGSCLRRAFKKFDRNESGELDMEEFRLAMEEYLPGIDEAEFQAVARDFDADGDGVVSIAEFVAALSRSTEVDARPGSHANGLDKRQARRRPIAGGVEQRRGAEFFDDGYNLAKDPAEEDPAINDCVDGLRHALRDLCAGLSERGADVRLLRRAFERHRPTPAARHLALGQFQAALLPFFGDDDRQYKKRALDRLWKKCDGGDYEHFIARFYERKTPSSAPPPPTPQRLTKAERATLRLKHELLDKIDQHAGASFRVKVKRMLDKYDLDNSGELEREECERAFLDLLHGHTLADIRALVADFDADANNALSVDEIATSLVQCQRGRAPGTTTLSLNKKHPLWTKQGARGLS</sequence>
<organism evidence="6 7">
    <name type="scientific">Chrysophaeum taylorii</name>
    <dbReference type="NCBI Taxonomy" id="2483200"/>
    <lineage>
        <taxon>Eukaryota</taxon>
        <taxon>Sar</taxon>
        <taxon>Stramenopiles</taxon>
        <taxon>Ochrophyta</taxon>
        <taxon>Pelagophyceae</taxon>
        <taxon>Pelagomonadales</taxon>
        <taxon>Pelagomonadaceae</taxon>
        <taxon>Chrysophaeum</taxon>
    </lineage>
</organism>
<evidence type="ECO:0000313" key="7">
    <source>
        <dbReference type="Proteomes" id="UP001230188"/>
    </source>
</evidence>
<dbReference type="PANTHER" id="PTHR10891">
    <property type="entry name" value="EF-HAND CALCIUM-BINDING DOMAIN CONTAINING PROTEIN"/>
    <property type="match status" value="1"/>
</dbReference>
<dbReference type="Proteomes" id="UP001230188">
    <property type="component" value="Unassembled WGS sequence"/>
</dbReference>
<evidence type="ECO:0000256" key="1">
    <source>
        <dbReference type="ARBA" id="ARBA00022723"/>
    </source>
</evidence>
<dbReference type="PROSITE" id="PS50222">
    <property type="entry name" value="EF_HAND_2"/>
    <property type="match status" value="3"/>
</dbReference>
<feature type="domain" description="EF-hand" evidence="5">
    <location>
        <begin position="63"/>
        <end position="98"/>
    </location>
</feature>
<dbReference type="EMBL" id="JAQMWT010000552">
    <property type="protein sequence ID" value="KAJ8599614.1"/>
    <property type="molecule type" value="Genomic_DNA"/>
</dbReference>
<dbReference type="InterPro" id="IPR011992">
    <property type="entry name" value="EF-hand-dom_pair"/>
</dbReference>
<gene>
    <name evidence="6" type="ORF">CTAYLR_004687</name>
</gene>
<keyword evidence="3" id="KW-0106">Calcium</keyword>
<dbReference type="InterPro" id="IPR039647">
    <property type="entry name" value="EF_hand_pair_protein_CML-like"/>
</dbReference>
<feature type="domain" description="EF-hand" evidence="5">
    <location>
        <begin position="27"/>
        <end position="62"/>
    </location>
</feature>
<evidence type="ECO:0000256" key="3">
    <source>
        <dbReference type="ARBA" id="ARBA00022837"/>
    </source>
</evidence>
<evidence type="ECO:0000256" key="4">
    <source>
        <dbReference type="SAM" id="MobiDB-lite"/>
    </source>
</evidence>
<protein>
    <recommendedName>
        <fullName evidence="5">EF-hand domain-containing protein</fullName>
    </recommendedName>
</protein>
<reference evidence="6" key="1">
    <citation type="submission" date="2023-01" db="EMBL/GenBank/DDBJ databases">
        <title>Metagenome sequencing of chrysophaentin producing Chrysophaeum taylorii.</title>
        <authorList>
            <person name="Davison J."/>
            <person name="Bewley C."/>
        </authorList>
    </citation>
    <scope>NUCLEOTIDE SEQUENCE</scope>
    <source>
        <strain evidence="6">NIES-1699</strain>
    </source>
</reference>
<feature type="domain" description="EF-hand" evidence="5">
    <location>
        <begin position="280"/>
        <end position="315"/>
    </location>
</feature>
<keyword evidence="1" id="KW-0479">Metal-binding</keyword>